<evidence type="ECO:0000313" key="3">
    <source>
        <dbReference type="Proteomes" id="UP000730481"/>
    </source>
</evidence>
<sequence>MESLYLKYEITKIQDRSFWSLLKPSGEEPENEYEDKDEDDGDYEGFDEEEDNYYDYDDYGAEDLDSDEEDGYSDYGYDEHIDTEGTVDTDAEQPPQKQQNMLTEDLGDEK</sequence>
<comment type="caution">
    <text evidence="2">The sequence shown here is derived from an EMBL/GenBank/DDBJ whole genome shotgun (WGS) entry which is preliminary data.</text>
</comment>
<name>A0A9P5AEF8_9HYPO</name>
<dbReference type="EMBL" id="PVQB02000430">
    <property type="protein sequence ID" value="KAF4337281.1"/>
    <property type="molecule type" value="Genomic_DNA"/>
</dbReference>
<evidence type="ECO:0000256" key="1">
    <source>
        <dbReference type="SAM" id="MobiDB-lite"/>
    </source>
</evidence>
<organism evidence="2 3">
    <name type="scientific">Fusarium beomiforme</name>
    <dbReference type="NCBI Taxonomy" id="44412"/>
    <lineage>
        <taxon>Eukaryota</taxon>
        <taxon>Fungi</taxon>
        <taxon>Dikarya</taxon>
        <taxon>Ascomycota</taxon>
        <taxon>Pezizomycotina</taxon>
        <taxon>Sordariomycetes</taxon>
        <taxon>Hypocreomycetidae</taxon>
        <taxon>Hypocreales</taxon>
        <taxon>Nectriaceae</taxon>
        <taxon>Fusarium</taxon>
        <taxon>Fusarium burgessii species complex</taxon>
    </lineage>
</organism>
<feature type="compositionally biased region" description="Acidic residues" evidence="1">
    <location>
        <begin position="27"/>
        <end position="72"/>
    </location>
</feature>
<gene>
    <name evidence="2" type="ORF">FBEOM_8870</name>
</gene>
<dbReference type="AlphaFoldDB" id="A0A9P5AEF8"/>
<reference evidence="2" key="1">
    <citation type="journal article" date="2017" name="Mycologia">
        <title>Fusarium algeriense, sp. nov., a novel toxigenic crown rot pathogen of durum wheat from Algeria is nested in the Fusarium burgessii species complex.</title>
        <authorList>
            <person name="Laraba I."/>
            <person name="Keddad A."/>
            <person name="Boureghda H."/>
            <person name="Abdallah N."/>
            <person name="Vaughan M.M."/>
            <person name="Proctor R.H."/>
            <person name="Busman M."/>
            <person name="O'Donnell K."/>
        </authorList>
    </citation>
    <scope>NUCLEOTIDE SEQUENCE</scope>
    <source>
        <strain evidence="2">NRRL 25174</strain>
    </source>
</reference>
<keyword evidence="3" id="KW-1185">Reference proteome</keyword>
<reference evidence="2" key="2">
    <citation type="submission" date="2020-02" db="EMBL/GenBank/DDBJ databases">
        <title>Identification and distribution of gene clusters putatively required for synthesis of sphingolipid metabolism inhibitors in phylogenetically diverse species of the filamentous fungus Fusarium.</title>
        <authorList>
            <person name="Kim H.-S."/>
            <person name="Busman M."/>
            <person name="Brown D.W."/>
            <person name="Divon H."/>
            <person name="Uhlig S."/>
            <person name="Proctor R.H."/>
        </authorList>
    </citation>
    <scope>NUCLEOTIDE SEQUENCE</scope>
    <source>
        <strain evidence="2">NRRL 25174</strain>
    </source>
</reference>
<accession>A0A9P5AEF8</accession>
<dbReference type="Proteomes" id="UP000730481">
    <property type="component" value="Unassembled WGS sequence"/>
</dbReference>
<feature type="region of interest" description="Disordered" evidence="1">
    <location>
        <begin position="23"/>
        <end position="110"/>
    </location>
</feature>
<evidence type="ECO:0000313" key="2">
    <source>
        <dbReference type="EMBL" id="KAF4337281.1"/>
    </source>
</evidence>
<proteinExistence type="predicted"/>
<protein>
    <submittedName>
        <fullName evidence="2">Uncharacterized protein</fullName>
    </submittedName>
</protein>